<feature type="region of interest" description="Disordered" evidence="1">
    <location>
        <begin position="67"/>
        <end position="88"/>
    </location>
</feature>
<dbReference type="EMBL" id="LR593886">
    <property type="protein sequence ID" value="VTR91647.1"/>
    <property type="molecule type" value="Genomic_DNA"/>
</dbReference>
<name>A0A6P2CSQ6_9BACT</name>
<evidence type="ECO:0000313" key="2">
    <source>
        <dbReference type="EMBL" id="VTR91647.1"/>
    </source>
</evidence>
<feature type="compositionally biased region" description="Polar residues" evidence="1">
    <location>
        <begin position="77"/>
        <end position="88"/>
    </location>
</feature>
<keyword evidence="3" id="KW-1185">Reference proteome</keyword>
<dbReference type="RefSeq" id="WP_162666613.1">
    <property type="nucleotide sequence ID" value="NZ_LR593886.1"/>
</dbReference>
<dbReference type="KEGG" id="gms:SOIL9_60670"/>
<evidence type="ECO:0000313" key="3">
    <source>
        <dbReference type="Proteomes" id="UP000464178"/>
    </source>
</evidence>
<organism evidence="2 3">
    <name type="scientific">Gemmata massiliana</name>
    <dbReference type="NCBI Taxonomy" id="1210884"/>
    <lineage>
        <taxon>Bacteria</taxon>
        <taxon>Pseudomonadati</taxon>
        <taxon>Planctomycetota</taxon>
        <taxon>Planctomycetia</taxon>
        <taxon>Gemmatales</taxon>
        <taxon>Gemmataceae</taxon>
        <taxon>Gemmata</taxon>
    </lineage>
</organism>
<accession>A0A6P2CSQ6</accession>
<dbReference type="Proteomes" id="UP000464178">
    <property type="component" value="Chromosome"/>
</dbReference>
<dbReference type="AlphaFoldDB" id="A0A6P2CSQ6"/>
<gene>
    <name evidence="2" type="ORF">SOIL9_60670</name>
</gene>
<sequence length="258" mass="27139">MTPDRDDLLAPELRTAFVGLRTRLTAHLDPTGLDALAERCARAVRARVGAEVPVPTGAAVHEVAGREEPVALHPAPNSATAGATRSNTTDTAQFGNDAAHVSAPEPVVRAVLAASLERAVEQIVTGPGGEGAFPGLDAREAGARRALGRSVVARLLGTDRLPRAWATVVWPLVAGAIRGFLARRDEKQPGEPGVPAWSAVDRQWCAAVQTDPVGAEVLALRAFAGLSWDDIAVLTGRERSEAARAYQRVEHAVFAPRA</sequence>
<reference evidence="2 3" key="1">
    <citation type="submission" date="2019-05" db="EMBL/GenBank/DDBJ databases">
        <authorList>
            <consortium name="Science for Life Laboratories"/>
        </authorList>
    </citation>
    <scope>NUCLEOTIDE SEQUENCE [LARGE SCALE GENOMIC DNA]</scope>
    <source>
        <strain evidence="2">Soil9</strain>
    </source>
</reference>
<proteinExistence type="predicted"/>
<protein>
    <submittedName>
        <fullName evidence="2">Uncharacterized protein</fullName>
    </submittedName>
</protein>
<evidence type="ECO:0000256" key="1">
    <source>
        <dbReference type="SAM" id="MobiDB-lite"/>
    </source>
</evidence>